<evidence type="ECO:0000256" key="4">
    <source>
        <dbReference type="ARBA" id="ARBA00023239"/>
    </source>
</evidence>
<dbReference type="InterPro" id="IPR015422">
    <property type="entry name" value="PyrdxlP-dep_Trfase_small"/>
</dbReference>
<dbReference type="Pfam" id="PF00155">
    <property type="entry name" value="Aminotran_1_2"/>
    <property type="match status" value="1"/>
</dbReference>
<comment type="similarity">
    <text evidence="5">Belongs to the class-II pyridoxal-phosphate-dependent aminotransferase family. MalY/PatB cystathionine beta-lyase subfamily.</text>
</comment>
<dbReference type="PATRIC" id="fig|1158607.3.peg.858"/>
<keyword evidence="3" id="KW-0663">Pyridoxal phosphate</keyword>
<evidence type="ECO:0000256" key="5">
    <source>
        <dbReference type="ARBA" id="ARBA00037974"/>
    </source>
</evidence>
<dbReference type="eggNOG" id="COG1168">
    <property type="taxonomic scope" value="Bacteria"/>
</dbReference>
<evidence type="ECO:0000256" key="2">
    <source>
        <dbReference type="ARBA" id="ARBA00012224"/>
    </source>
</evidence>
<dbReference type="NCBIfam" id="TIGR04350">
    <property type="entry name" value="C_S_lyase_PatB"/>
    <property type="match status" value="1"/>
</dbReference>
<evidence type="ECO:0000313" key="8">
    <source>
        <dbReference type="Proteomes" id="UP000013782"/>
    </source>
</evidence>
<dbReference type="EMBL" id="AJAQ01000008">
    <property type="protein sequence ID" value="EOH96208.1"/>
    <property type="molecule type" value="Genomic_DNA"/>
</dbReference>
<dbReference type="HOGENOM" id="CLU_017584_15_0_9"/>
<evidence type="ECO:0000259" key="6">
    <source>
        <dbReference type="Pfam" id="PF00155"/>
    </source>
</evidence>
<dbReference type="AlphaFoldDB" id="R2QLY5"/>
<dbReference type="EC" id="4.4.1.13" evidence="2"/>
<dbReference type="OrthoDB" id="9802872at2"/>
<dbReference type="PANTHER" id="PTHR43525">
    <property type="entry name" value="PROTEIN MALY"/>
    <property type="match status" value="1"/>
</dbReference>
<proteinExistence type="inferred from homology"/>
<dbReference type="STRING" id="160454.RV10_GL003927"/>
<dbReference type="InterPro" id="IPR051798">
    <property type="entry name" value="Class-II_PLP-Dep_Aminotrans"/>
</dbReference>
<accession>R2QLY5</accession>
<organism evidence="7 8">
    <name type="scientific">Enterococcus pallens ATCC BAA-351</name>
    <dbReference type="NCBI Taxonomy" id="1158607"/>
    <lineage>
        <taxon>Bacteria</taxon>
        <taxon>Bacillati</taxon>
        <taxon>Bacillota</taxon>
        <taxon>Bacilli</taxon>
        <taxon>Lactobacillales</taxon>
        <taxon>Enterococcaceae</taxon>
        <taxon>Enterococcus</taxon>
    </lineage>
</organism>
<feature type="domain" description="Aminotransferase class I/classII large" evidence="6">
    <location>
        <begin position="30"/>
        <end position="381"/>
    </location>
</feature>
<dbReference type="PANTHER" id="PTHR43525:SF1">
    <property type="entry name" value="PROTEIN MALY"/>
    <property type="match status" value="1"/>
</dbReference>
<comment type="cofactor">
    <cofactor evidence="1">
        <name>pyridoxal 5'-phosphate</name>
        <dbReference type="ChEBI" id="CHEBI:597326"/>
    </cofactor>
</comment>
<dbReference type="SUPFAM" id="SSF53383">
    <property type="entry name" value="PLP-dependent transferases"/>
    <property type="match status" value="1"/>
</dbReference>
<evidence type="ECO:0000256" key="3">
    <source>
        <dbReference type="ARBA" id="ARBA00022898"/>
    </source>
</evidence>
<keyword evidence="4" id="KW-0456">Lyase</keyword>
<dbReference type="GO" id="GO:0047804">
    <property type="term" value="F:cysteine-S-conjugate beta-lyase activity"/>
    <property type="evidence" value="ECO:0007669"/>
    <property type="project" value="UniProtKB-EC"/>
</dbReference>
<sequence>MSDNFDRIIERKNTYSTQWDFIEDRFGRADLLPFSISDTDFQAPAAILEELRKLVDHGIFGYSRWNHDAFKHAISSYYHRTHQTPVESDWVVYSPSVLYSISVLLRQLTQEQDTILVFDPMYDAFINVIEKNDRRMATVPLDRETNYEIDFALFEEKAALSQVFLLCSPHNPTGKVFSQQEMTEMIKICQKHQVTIISDEIHSDVILFKNTHYPLLNWYNSCENLIIVNSASKTFNIPGLGGSYALIPSKKVRDLFLLQTKERDFVNSPSIMGMVATMTAYNQCQDYTASLVEYIEGNMSYLANYLKEELPEIAFRLPQSTYLAWLDVRGLGYSSETLQKALVNVGKVGIMRGEVYGENGQGFLRMNLGCPRAKMIEGLERMKQSLDYLKDESYVK</sequence>
<name>R2QLY5_9ENTE</name>
<dbReference type="InterPro" id="IPR015424">
    <property type="entry name" value="PyrdxlP-dep_Trfase"/>
</dbReference>
<reference evidence="7 8" key="1">
    <citation type="submission" date="2013-02" db="EMBL/GenBank/DDBJ databases">
        <title>The Genome Sequence of Enterococcus pallens BAA-351.</title>
        <authorList>
            <consortium name="The Broad Institute Genome Sequencing Platform"/>
            <consortium name="The Broad Institute Genome Sequencing Center for Infectious Disease"/>
            <person name="Earl A.M."/>
            <person name="Gilmore M.S."/>
            <person name="Lebreton F."/>
            <person name="Walker B."/>
            <person name="Young S.K."/>
            <person name="Zeng Q."/>
            <person name="Gargeya S."/>
            <person name="Fitzgerald M."/>
            <person name="Haas B."/>
            <person name="Abouelleil A."/>
            <person name="Alvarado L."/>
            <person name="Arachchi H.M."/>
            <person name="Berlin A.M."/>
            <person name="Chapman S.B."/>
            <person name="Dewar J."/>
            <person name="Goldberg J."/>
            <person name="Griggs A."/>
            <person name="Gujja S."/>
            <person name="Hansen M."/>
            <person name="Howarth C."/>
            <person name="Imamovic A."/>
            <person name="Larimer J."/>
            <person name="McCowan C."/>
            <person name="Murphy C."/>
            <person name="Neiman D."/>
            <person name="Pearson M."/>
            <person name="Priest M."/>
            <person name="Roberts A."/>
            <person name="Saif S."/>
            <person name="Shea T."/>
            <person name="Sisk P."/>
            <person name="Sykes S."/>
            <person name="Wortman J."/>
            <person name="Nusbaum C."/>
            <person name="Birren B."/>
        </authorList>
    </citation>
    <scope>NUCLEOTIDE SEQUENCE [LARGE SCALE GENOMIC DNA]</scope>
    <source>
        <strain evidence="7 8">ATCC BAA-351</strain>
    </source>
</reference>
<evidence type="ECO:0000256" key="1">
    <source>
        <dbReference type="ARBA" id="ARBA00001933"/>
    </source>
</evidence>
<dbReference type="Proteomes" id="UP000013782">
    <property type="component" value="Unassembled WGS sequence"/>
</dbReference>
<dbReference type="RefSeq" id="WP_010755913.1">
    <property type="nucleotide sequence ID" value="NZ_ASWD01000007.1"/>
</dbReference>
<dbReference type="CDD" id="cd00609">
    <property type="entry name" value="AAT_like"/>
    <property type="match status" value="1"/>
</dbReference>
<dbReference type="InterPro" id="IPR004839">
    <property type="entry name" value="Aminotransferase_I/II_large"/>
</dbReference>
<dbReference type="Gene3D" id="3.40.640.10">
    <property type="entry name" value="Type I PLP-dependent aspartate aminotransferase-like (Major domain)"/>
    <property type="match status" value="1"/>
</dbReference>
<evidence type="ECO:0000313" key="7">
    <source>
        <dbReference type="EMBL" id="EOH96208.1"/>
    </source>
</evidence>
<comment type="caution">
    <text evidence="7">The sequence shown here is derived from an EMBL/GenBank/DDBJ whole genome shotgun (WGS) entry which is preliminary data.</text>
</comment>
<dbReference type="GO" id="GO:0030170">
    <property type="term" value="F:pyridoxal phosphate binding"/>
    <property type="evidence" value="ECO:0007669"/>
    <property type="project" value="InterPro"/>
</dbReference>
<keyword evidence="8" id="KW-1185">Reference proteome</keyword>
<dbReference type="InterPro" id="IPR015421">
    <property type="entry name" value="PyrdxlP-dep_Trfase_major"/>
</dbReference>
<dbReference type="InterPro" id="IPR027619">
    <property type="entry name" value="C-S_lyase_PatB-like"/>
</dbReference>
<protein>
    <recommendedName>
        <fullName evidence="2">cysteine-S-conjugate beta-lyase</fullName>
        <ecNumber evidence="2">4.4.1.13</ecNumber>
    </recommendedName>
</protein>
<dbReference type="Gene3D" id="3.90.1150.10">
    <property type="entry name" value="Aspartate Aminotransferase, domain 1"/>
    <property type="match status" value="1"/>
</dbReference>
<gene>
    <name evidence="7" type="ORF">UAU_00857</name>
</gene>